<sequence>MTQNRQVRLDGNTSRPPSSDPLPPERVYHCNNLPTCHPHRAPIVPTYFTFRSLHHVSRVKARIHPDFKCAL</sequence>
<gene>
    <name evidence="2" type="primary">RGD1310199</name>
    <name evidence="2" type="ORF">rCG_49318</name>
</gene>
<dbReference type="EMBL" id="CH473974">
    <property type="protein sequence ID" value="EDL76130.1"/>
    <property type="molecule type" value="Genomic_DNA"/>
</dbReference>
<feature type="region of interest" description="Disordered" evidence="1">
    <location>
        <begin position="1"/>
        <end position="24"/>
    </location>
</feature>
<organism evidence="2 3">
    <name type="scientific">Rattus norvegicus</name>
    <name type="common">Rat</name>
    <dbReference type="NCBI Taxonomy" id="10116"/>
    <lineage>
        <taxon>Eukaryota</taxon>
        <taxon>Metazoa</taxon>
        <taxon>Chordata</taxon>
        <taxon>Craniata</taxon>
        <taxon>Vertebrata</taxon>
        <taxon>Euteleostomi</taxon>
        <taxon>Mammalia</taxon>
        <taxon>Eutheria</taxon>
        <taxon>Euarchontoglires</taxon>
        <taxon>Glires</taxon>
        <taxon>Rodentia</taxon>
        <taxon>Myomorpha</taxon>
        <taxon>Muroidea</taxon>
        <taxon>Muridae</taxon>
        <taxon>Murinae</taxon>
        <taxon>Rattus</taxon>
    </lineage>
</organism>
<evidence type="ECO:0000313" key="3">
    <source>
        <dbReference type="Proteomes" id="UP000234681"/>
    </source>
</evidence>
<reference evidence="3" key="1">
    <citation type="submission" date="2005-09" db="EMBL/GenBank/DDBJ databases">
        <authorList>
            <person name="Mural R.J."/>
            <person name="Li P.W."/>
            <person name="Adams M.D."/>
            <person name="Amanatides P.G."/>
            <person name="Baden-Tillson H."/>
            <person name="Barnstead M."/>
            <person name="Chin S.H."/>
            <person name="Dew I."/>
            <person name="Evans C.A."/>
            <person name="Ferriera S."/>
            <person name="Flanigan M."/>
            <person name="Fosler C."/>
            <person name="Glodek A."/>
            <person name="Gu Z."/>
            <person name="Holt R.A."/>
            <person name="Jennings D."/>
            <person name="Kraft C.L."/>
            <person name="Lu F."/>
            <person name="Nguyen T."/>
            <person name="Nusskern D.R."/>
            <person name="Pfannkoch C.M."/>
            <person name="Sitter C."/>
            <person name="Sutton G.G."/>
            <person name="Venter J.C."/>
            <person name="Wang Z."/>
            <person name="Woodage T."/>
            <person name="Zheng X.H."/>
            <person name="Zhong F."/>
        </authorList>
    </citation>
    <scope>NUCLEOTIDE SEQUENCE [LARGE SCALE GENOMIC DNA]</scope>
    <source>
        <strain>BN</strain>
        <strain evidence="3">Sprague-Dawley</strain>
    </source>
</reference>
<feature type="compositionally biased region" description="Polar residues" evidence="1">
    <location>
        <begin position="1"/>
        <end position="17"/>
    </location>
</feature>
<dbReference type="Proteomes" id="UP000234681">
    <property type="component" value="Chromosome 18"/>
</dbReference>
<dbReference type="AlphaFoldDB" id="A6J2J8"/>
<protein>
    <submittedName>
        <fullName evidence="2">Similar to RIKEN cDNA D030070L09, isoform CRA_a</fullName>
    </submittedName>
</protein>
<evidence type="ECO:0000256" key="1">
    <source>
        <dbReference type="SAM" id="MobiDB-lite"/>
    </source>
</evidence>
<proteinExistence type="predicted"/>
<name>A6J2J8_RAT</name>
<evidence type="ECO:0000313" key="2">
    <source>
        <dbReference type="EMBL" id="EDL76130.1"/>
    </source>
</evidence>
<accession>A6J2J8</accession>